<evidence type="ECO:0000256" key="6">
    <source>
        <dbReference type="ARBA" id="ARBA00022692"/>
    </source>
</evidence>
<comment type="pathway">
    <text evidence="2 9">Cofactor biosynthesis; adenosylcobalamin biosynthesis.</text>
</comment>
<comment type="caution">
    <text evidence="10">The sequence shown here is derived from an EMBL/GenBank/DDBJ whole genome shotgun (WGS) entry which is preliminary data.</text>
</comment>
<organism evidence="10 11">
    <name type="scientific">Paenibacillus chartarius</name>
    <dbReference type="NCBI Taxonomy" id="747481"/>
    <lineage>
        <taxon>Bacteria</taxon>
        <taxon>Bacillati</taxon>
        <taxon>Bacillota</taxon>
        <taxon>Bacilli</taxon>
        <taxon>Bacillales</taxon>
        <taxon>Paenibacillaceae</taxon>
        <taxon>Paenibacillus</taxon>
    </lineage>
</organism>
<dbReference type="Proteomes" id="UP001589776">
    <property type="component" value="Unassembled WGS sequence"/>
</dbReference>
<keyword evidence="6 9" id="KW-0812">Transmembrane</keyword>
<evidence type="ECO:0000256" key="3">
    <source>
        <dbReference type="ARBA" id="ARBA00006263"/>
    </source>
</evidence>
<accession>A0ABV6DFR6</accession>
<evidence type="ECO:0000256" key="7">
    <source>
        <dbReference type="ARBA" id="ARBA00022989"/>
    </source>
</evidence>
<comment type="function">
    <text evidence="9">Converts cobyric acid to cobinamide by the addition of aminopropanol on the F carboxylic group.</text>
</comment>
<dbReference type="PANTHER" id="PTHR34308">
    <property type="entry name" value="COBALAMIN BIOSYNTHESIS PROTEIN CBIB"/>
    <property type="match status" value="1"/>
</dbReference>
<feature type="transmembrane region" description="Helical" evidence="9">
    <location>
        <begin position="92"/>
        <end position="111"/>
    </location>
</feature>
<keyword evidence="7 9" id="KW-1133">Transmembrane helix</keyword>
<dbReference type="InterPro" id="IPR004485">
    <property type="entry name" value="Cobalamin_biosynth_CobD/CbiB"/>
</dbReference>
<sequence length="329" mass="35481">MWLSGGFSLTETLGMALAAIVIDWLVGDPARLPHPVIVIGRWISMAERRLRKDGMSAAALRASGIVVLLSTLLLAWGSTLLIVSAAKRVHPYLGYAAGTWLISTTLAVKGLKDAAMLVFRPLEAGNLADARKYTGYIVGRSTDELDEDELTRAVVETVSENIVDAFVSPLLFALLGGAPLAMLYRASNTLDSMVGYKNDKYRYFGWASARWDDVLNFIPARLTGVVIVLYTLLNPGMSGVRAARSIRSFARLHPSPNSGIPESAVAGALGIELGGRNVYFGVASERARLGWPLRPRSRGDIRAAVRILYGVSFIVAGGVALGLCLCWLY</sequence>
<comment type="similarity">
    <text evidence="3 9">Belongs to the CobD/CbiB family.</text>
</comment>
<evidence type="ECO:0000256" key="9">
    <source>
        <dbReference type="HAMAP-Rule" id="MF_00024"/>
    </source>
</evidence>
<gene>
    <name evidence="10" type="primary">cbiB</name>
    <name evidence="9" type="synonym">cobD</name>
    <name evidence="10" type="ORF">ACFFK0_03335</name>
</gene>
<evidence type="ECO:0000256" key="2">
    <source>
        <dbReference type="ARBA" id="ARBA00004953"/>
    </source>
</evidence>
<feature type="transmembrane region" description="Helical" evidence="9">
    <location>
        <begin position="303"/>
        <end position="328"/>
    </location>
</feature>
<evidence type="ECO:0000256" key="1">
    <source>
        <dbReference type="ARBA" id="ARBA00004651"/>
    </source>
</evidence>
<evidence type="ECO:0000256" key="5">
    <source>
        <dbReference type="ARBA" id="ARBA00022573"/>
    </source>
</evidence>
<dbReference type="Pfam" id="PF03186">
    <property type="entry name" value="CobD_Cbib"/>
    <property type="match status" value="1"/>
</dbReference>
<comment type="subcellular location">
    <subcellularLocation>
        <location evidence="1 9">Cell membrane</location>
        <topology evidence="1 9">Multi-pass membrane protein</topology>
    </subcellularLocation>
</comment>
<evidence type="ECO:0000256" key="8">
    <source>
        <dbReference type="ARBA" id="ARBA00023136"/>
    </source>
</evidence>
<evidence type="ECO:0000313" key="10">
    <source>
        <dbReference type="EMBL" id="MFC0211490.1"/>
    </source>
</evidence>
<dbReference type="NCBIfam" id="TIGR00380">
    <property type="entry name" value="cobal_cbiB"/>
    <property type="match status" value="1"/>
</dbReference>
<dbReference type="PANTHER" id="PTHR34308:SF1">
    <property type="entry name" value="COBALAMIN BIOSYNTHESIS PROTEIN CBIB"/>
    <property type="match status" value="1"/>
</dbReference>
<feature type="transmembrane region" description="Helical" evidence="9">
    <location>
        <begin position="58"/>
        <end position="86"/>
    </location>
</feature>
<dbReference type="HAMAP" id="MF_00024">
    <property type="entry name" value="CobD_CbiB"/>
    <property type="match status" value="1"/>
</dbReference>
<feature type="transmembrane region" description="Helical" evidence="9">
    <location>
        <begin position="6"/>
        <end position="26"/>
    </location>
</feature>
<keyword evidence="11" id="KW-1185">Reference proteome</keyword>
<proteinExistence type="inferred from homology"/>
<name>A0ABV6DFR6_9BACL</name>
<reference evidence="10 11" key="1">
    <citation type="submission" date="2024-09" db="EMBL/GenBank/DDBJ databases">
        <authorList>
            <person name="Sun Q."/>
            <person name="Mori K."/>
        </authorList>
    </citation>
    <scope>NUCLEOTIDE SEQUENCE [LARGE SCALE GENOMIC DNA]</scope>
    <source>
        <strain evidence="10 11">CCM 7759</strain>
    </source>
</reference>
<keyword evidence="5 9" id="KW-0169">Cobalamin biosynthesis</keyword>
<dbReference type="EMBL" id="JBHLWN010000019">
    <property type="protein sequence ID" value="MFC0211490.1"/>
    <property type="molecule type" value="Genomic_DNA"/>
</dbReference>
<keyword evidence="4 9" id="KW-1003">Cell membrane</keyword>
<evidence type="ECO:0000256" key="4">
    <source>
        <dbReference type="ARBA" id="ARBA00022475"/>
    </source>
</evidence>
<dbReference type="RefSeq" id="WP_377468467.1">
    <property type="nucleotide sequence ID" value="NZ_JBHLWN010000019.1"/>
</dbReference>
<feature type="transmembrane region" description="Helical" evidence="9">
    <location>
        <begin position="162"/>
        <end position="184"/>
    </location>
</feature>
<keyword evidence="8 9" id="KW-0472">Membrane</keyword>
<evidence type="ECO:0000313" key="11">
    <source>
        <dbReference type="Proteomes" id="UP001589776"/>
    </source>
</evidence>
<protein>
    <recommendedName>
        <fullName evidence="9">Cobalamin biosynthesis protein CobD</fullName>
    </recommendedName>
</protein>